<feature type="domain" description="HTH gntR-type" evidence="4">
    <location>
        <begin position="18"/>
        <end position="85"/>
    </location>
</feature>
<dbReference type="OrthoDB" id="5243844at2"/>
<evidence type="ECO:0000313" key="8">
    <source>
        <dbReference type="Proteomes" id="UP000546252"/>
    </source>
</evidence>
<dbReference type="PANTHER" id="PTHR43537">
    <property type="entry name" value="TRANSCRIPTIONAL REGULATOR, GNTR FAMILY"/>
    <property type="match status" value="1"/>
</dbReference>
<evidence type="ECO:0000256" key="2">
    <source>
        <dbReference type="ARBA" id="ARBA00023125"/>
    </source>
</evidence>
<evidence type="ECO:0000256" key="3">
    <source>
        <dbReference type="ARBA" id="ARBA00023163"/>
    </source>
</evidence>
<dbReference type="Gene3D" id="1.10.10.10">
    <property type="entry name" value="Winged helix-like DNA-binding domain superfamily/Winged helix DNA-binding domain"/>
    <property type="match status" value="1"/>
</dbReference>
<dbReference type="Pfam" id="PF07729">
    <property type="entry name" value="FCD"/>
    <property type="match status" value="1"/>
</dbReference>
<dbReference type="GO" id="GO:0003677">
    <property type="term" value="F:DNA binding"/>
    <property type="evidence" value="ECO:0007669"/>
    <property type="project" value="UniProtKB-KW"/>
</dbReference>
<dbReference type="PROSITE" id="PS50949">
    <property type="entry name" value="HTH_GNTR"/>
    <property type="match status" value="1"/>
</dbReference>
<keyword evidence="2 6" id="KW-0238">DNA-binding</keyword>
<dbReference type="InterPro" id="IPR036390">
    <property type="entry name" value="WH_DNA-bd_sf"/>
</dbReference>
<dbReference type="InterPro" id="IPR036388">
    <property type="entry name" value="WH-like_DNA-bd_sf"/>
</dbReference>
<dbReference type="SMART" id="SM00895">
    <property type="entry name" value="FCD"/>
    <property type="match status" value="1"/>
</dbReference>
<dbReference type="InterPro" id="IPR000524">
    <property type="entry name" value="Tscrpt_reg_HTH_GntR"/>
</dbReference>
<dbReference type="EMBL" id="LQBM01000001">
    <property type="protein sequence ID" value="KUG60471.1"/>
    <property type="molecule type" value="Genomic_DNA"/>
</dbReference>
<organism evidence="5 7">
    <name type="scientific">Nesterenkonia jeotgali</name>
    <dbReference type="NCBI Taxonomy" id="317018"/>
    <lineage>
        <taxon>Bacteria</taxon>
        <taxon>Bacillati</taxon>
        <taxon>Actinomycetota</taxon>
        <taxon>Actinomycetes</taxon>
        <taxon>Micrococcales</taxon>
        <taxon>Micrococcaceae</taxon>
        <taxon>Nesterenkonia</taxon>
    </lineage>
</organism>
<dbReference type="InterPro" id="IPR008920">
    <property type="entry name" value="TF_FadR/GntR_C"/>
</dbReference>
<comment type="caution">
    <text evidence="5">The sequence shown here is derived from an EMBL/GenBank/DDBJ whole genome shotgun (WGS) entry which is preliminary data.</text>
</comment>
<gene>
    <name evidence="5" type="ORF">AVL63_08850</name>
    <name evidence="6" type="ORF">HNR24_002645</name>
</gene>
<evidence type="ECO:0000313" key="6">
    <source>
        <dbReference type="EMBL" id="MBA8922712.1"/>
    </source>
</evidence>
<dbReference type="PANTHER" id="PTHR43537:SF45">
    <property type="entry name" value="GNTR FAMILY REGULATORY PROTEIN"/>
    <property type="match status" value="1"/>
</dbReference>
<dbReference type="InterPro" id="IPR011711">
    <property type="entry name" value="GntR_C"/>
</dbReference>
<proteinExistence type="predicted"/>
<dbReference type="EMBL" id="JACJIH010000001">
    <property type="protein sequence ID" value="MBA8922712.1"/>
    <property type="molecule type" value="Genomic_DNA"/>
</dbReference>
<reference evidence="5" key="1">
    <citation type="submission" date="2015-12" db="EMBL/GenBank/DDBJ databases">
        <authorList>
            <person name="Shamseldin A."/>
            <person name="Moawad H."/>
            <person name="Abd El-Rahim W.M."/>
            <person name="Sadowsky M.J."/>
        </authorList>
    </citation>
    <scope>NUCLEOTIDE SEQUENCE [LARGE SCALE GENOMIC DNA]</scope>
    <source>
        <strain evidence="5">CD08_7</strain>
    </source>
</reference>
<dbReference type="Pfam" id="PF00392">
    <property type="entry name" value="GntR"/>
    <property type="match status" value="1"/>
</dbReference>
<keyword evidence="1" id="KW-0805">Transcription regulation</keyword>
<evidence type="ECO:0000256" key="1">
    <source>
        <dbReference type="ARBA" id="ARBA00023015"/>
    </source>
</evidence>
<dbReference type="CDD" id="cd07377">
    <property type="entry name" value="WHTH_GntR"/>
    <property type="match status" value="1"/>
</dbReference>
<accession>A0A0W8IK69</accession>
<name>A0A0W8IK69_9MICC</name>
<dbReference type="Gene3D" id="1.20.120.530">
    <property type="entry name" value="GntR ligand-binding domain-like"/>
    <property type="match status" value="1"/>
</dbReference>
<sequence>MTDVMWSSLSAEGLHEHAQAPERVAELLRGAISAGTIRPGSKLPEVELTRQLDISRHTLRSGFQILASEGLVERHPNRGVFVHQPTAADVAEVYRVRRVLEVGAVRTAEFPPEELEQLHRIVSAAELARECGDVPAMAQANQVFHRTIAAQVRSAMIDALMEQVLARMRLAFYAKSEQPSFHHAYIVRNRELARLLSQGDRAAAEAYLLTYLDAAEAELVEHLDS</sequence>
<dbReference type="RefSeq" id="WP_058887456.1">
    <property type="nucleotide sequence ID" value="NZ_BAAAKT010000001.1"/>
</dbReference>
<evidence type="ECO:0000313" key="5">
    <source>
        <dbReference type="EMBL" id="KUG60471.1"/>
    </source>
</evidence>
<dbReference type="Proteomes" id="UP000546252">
    <property type="component" value="Unassembled WGS sequence"/>
</dbReference>
<evidence type="ECO:0000259" key="4">
    <source>
        <dbReference type="PROSITE" id="PS50949"/>
    </source>
</evidence>
<dbReference type="GO" id="GO:0003700">
    <property type="term" value="F:DNA-binding transcription factor activity"/>
    <property type="evidence" value="ECO:0007669"/>
    <property type="project" value="InterPro"/>
</dbReference>
<keyword evidence="7" id="KW-1185">Reference proteome</keyword>
<reference evidence="6 8" key="3">
    <citation type="submission" date="2020-08" db="EMBL/GenBank/DDBJ databases">
        <title>Sequencing the genomes of 1000 actinobacteria strains.</title>
        <authorList>
            <person name="Klenk H.-P."/>
        </authorList>
    </citation>
    <scope>NUCLEOTIDE SEQUENCE [LARGE SCALE GENOMIC DNA]</scope>
    <source>
        <strain evidence="6 8">DSM 19081</strain>
    </source>
</reference>
<keyword evidence="3" id="KW-0804">Transcription</keyword>
<evidence type="ECO:0000313" key="7">
    <source>
        <dbReference type="Proteomes" id="UP000054023"/>
    </source>
</evidence>
<dbReference type="STRING" id="317018.AVL63_08850"/>
<dbReference type="SUPFAM" id="SSF48008">
    <property type="entry name" value="GntR ligand-binding domain-like"/>
    <property type="match status" value="1"/>
</dbReference>
<dbReference type="SMART" id="SM00345">
    <property type="entry name" value="HTH_GNTR"/>
    <property type="match status" value="1"/>
</dbReference>
<reference evidence="7" key="2">
    <citation type="submission" date="2015-12" db="EMBL/GenBank/DDBJ databases">
        <authorList>
            <person name="Nair G.R."/>
            <person name="Kaur G."/>
            <person name="Mayilraj S."/>
        </authorList>
    </citation>
    <scope>NUCLEOTIDE SEQUENCE [LARGE SCALE GENOMIC DNA]</scope>
    <source>
        <strain evidence="7">CD08_7</strain>
    </source>
</reference>
<dbReference type="SUPFAM" id="SSF46785">
    <property type="entry name" value="Winged helix' DNA-binding domain"/>
    <property type="match status" value="1"/>
</dbReference>
<dbReference type="AlphaFoldDB" id="A0A0W8IK69"/>
<protein>
    <submittedName>
        <fullName evidence="6">DNA-binding GntR family transcriptional regulator</fullName>
    </submittedName>
</protein>
<dbReference type="Proteomes" id="UP000054023">
    <property type="component" value="Unassembled WGS sequence"/>
</dbReference>